<dbReference type="EnsemblMetazoa" id="ASIC019042-RA">
    <property type="protein sequence ID" value="ASIC019042-PA"/>
    <property type="gene ID" value="ASIC019042"/>
</dbReference>
<dbReference type="VEuPathDB" id="VectorBase:ASIC019042"/>
<evidence type="ECO:0000313" key="1">
    <source>
        <dbReference type="EMBL" id="KFB50997.1"/>
    </source>
</evidence>
<keyword evidence="3" id="KW-1185">Reference proteome</keyword>
<name>A0A084WLA3_ANOSI</name>
<accession>A0A084WLA3</accession>
<reference evidence="2" key="2">
    <citation type="submission" date="2020-05" db="UniProtKB">
        <authorList>
            <consortium name="EnsemblMetazoa"/>
        </authorList>
    </citation>
    <scope>IDENTIFICATION</scope>
</reference>
<sequence length="116" mass="13034">MAMAGQRGPTVWDLHRCRLSPCAPQKGLGCIRRVVSVPFPTGFNPRTSSLVRHYRAKPGSNCGLYSSRRNAFAYLNPEHYDYAPIILSPQCTLPSHEWVLLQYSIDTCQTPPWNGT</sequence>
<reference evidence="1 3" key="1">
    <citation type="journal article" date="2014" name="BMC Genomics">
        <title>Genome sequence of Anopheles sinensis provides insight into genetics basis of mosquito competence for malaria parasites.</title>
        <authorList>
            <person name="Zhou D."/>
            <person name="Zhang D."/>
            <person name="Ding G."/>
            <person name="Shi L."/>
            <person name="Hou Q."/>
            <person name="Ye Y."/>
            <person name="Xu Y."/>
            <person name="Zhou H."/>
            <person name="Xiong C."/>
            <person name="Li S."/>
            <person name="Yu J."/>
            <person name="Hong S."/>
            <person name="Yu X."/>
            <person name="Zou P."/>
            <person name="Chen C."/>
            <person name="Chang X."/>
            <person name="Wang W."/>
            <person name="Lv Y."/>
            <person name="Sun Y."/>
            <person name="Ma L."/>
            <person name="Shen B."/>
            <person name="Zhu C."/>
        </authorList>
    </citation>
    <scope>NUCLEOTIDE SEQUENCE [LARGE SCALE GENOMIC DNA]</scope>
</reference>
<gene>
    <name evidence="1" type="ORF">ZHAS_00019042</name>
</gene>
<evidence type="ECO:0000313" key="3">
    <source>
        <dbReference type="Proteomes" id="UP000030765"/>
    </source>
</evidence>
<organism evidence="1">
    <name type="scientific">Anopheles sinensis</name>
    <name type="common">Mosquito</name>
    <dbReference type="NCBI Taxonomy" id="74873"/>
    <lineage>
        <taxon>Eukaryota</taxon>
        <taxon>Metazoa</taxon>
        <taxon>Ecdysozoa</taxon>
        <taxon>Arthropoda</taxon>
        <taxon>Hexapoda</taxon>
        <taxon>Insecta</taxon>
        <taxon>Pterygota</taxon>
        <taxon>Neoptera</taxon>
        <taxon>Endopterygota</taxon>
        <taxon>Diptera</taxon>
        <taxon>Nematocera</taxon>
        <taxon>Culicoidea</taxon>
        <taxon>Culicidae</taxon>
        <taxon>Anophelinae</taxon>
        <taxon>Anopheles</taxon>
    </lineage>
</organism>
<dbReference type="EMBL" id="ATLV01024206">
    <property type="status" value="NOT_ANNOTATED_CDS"/>
    <property type="molecule type" value="Genomic_DNA"/>
</dbReference>
<dbReference type="Proteomes" id="UP000030765">
    <property type="component" value="Unassembled WGS sequence"/>
</dbReference>
<dbReference type="AlphaFoldDB" id="A0A084WLA3"/>
<protein>
    <submittedName>
        <fullName evidence="1 2">Membrane protein</fullName>
    </submittedName>
</protein>
<proteinExistence type="predicted"/>
<dbReference type="EMBL" id="KE525350">
    <property type="protein sequence ID" value="KFB50997.1"/>
    <property type="molecule type" value="Genomic_DNA"/>
</dbReference>
<evidence type="ECO:0000313" key="2">
    <source>
        <dbReference type="EnsemblMetazoa" id="ASIC019042-PA"/>
    </source>
</evidence>